<reference evidence="4" key="1">
    <citation type="submission" date="2020-11" db="EMBL/GenBank/DDBJ databases">
        <title>Sequencing the genomes of 1000 actinobacteria strains.</title>
        <authorList>
            <person name="Klenk H.-P."/>
        </authorList>
    </citation>
    <scope>NUCLEOTIDE SEQUENCE</scope>
    <source>
        <strain evidence="4">DSM 43175</strain>
    </source>
</reference>
<dbReference type="Pfam" id="PF13464">
    <property type="entry name" value="RodZ_C"/>
    <property type="match status" value="1"/>
</dbReference>
<sequence>MSIGETLASERKRAGLTLTQVSLQTRIRESVIRAMEQDDFSTCGGNFYARGHIRSVARVIGVDPEPLVREYDDAHGGAPMPLSAVAAFEPEQAVAFRERRSPNWSAAMALALAFVVIYGVVQVVGSGDREQRTARQVADPQRPGASAPAASPTPGAASPKADDPVAIAPRKKVEVRIKVRRATWVNIRGAKGRQLFSGMLRAGDVKEWTDRKKISVVIGNSGGVRLVVNGEDLGTPARGGGVFRMTFTPDDPDPA</sequence>
<name>A0A931GI42_9ACTN</name>
<accession>A0A931GI42</accession>
<evidence type="ECO:0000256" key="2">
    <source>
        <dbReference type="SAM" id="Phobius"/>
    </source>
</evidence>
<dbReference type="PANTHER" id="PTHR34475">
    <property type="match status" value="1"/>
</dbReference>
<dbReference type="AlphaFoldDB" id="A0A931GI42"/>
<proteinExistence type="predicted"/>
<protein>
    <submittedName>
        <fullName evidence="4">Cytoskeletal protein RodZ</fullName>
    </submittedName>
</protein>
<evidence type="ECO:0000313" key="5">
    <source>
        <dbReference type="Proteomes" id="UP000614047"/>
    </source>
</evidence>
<comment type="caution">
    <text evidence="4">The sequence shown here is derived from an EMBL/GenBank/DDBJ whole genome shotgun (WGS) entry which is preliminary data.</text>
</comment>
<dbReference type="Pfam" id="PF13413">
    <property type="entry name" value="HTH_25"/>
    <property type="match status" value="1"/>
</dbReference>
<evidence type="ECO:0000259" key="3">
    <source>
        <dbReference type="Pfam" id="PF13464"/>
    </source>
</evidence>
<gene>
    <name evidence="4" type="ORF">IW256_002063</name>
</gene>
<dbReference type="GO" id="GO:0003677">
    <property type="term" value="F:DNA binding"/>
    <property type="evidence" value="ECO:0007669"/>
    <property type="project" value="InterPro"/>
</dbReference>
<keyword evidence="2" id="KW-1133">Transmembrane helix</keyword>
<feature type="domain" description="Cytoskeleton protein RodZ-like C-terminal" evidence="3">
    <location>
        <begin position="177"/>
        <end position="246"/>
    </location>
</feature>
<dbReference type="CDD" id="cd00093">
    <property type="entry name" value="HTH_XRE"/>
    <property type="match status" value="1"/>
</dbReference>
<dbReference type="Gene3D" id="1.10.260.40">
    <property type="entry name" value="lambda repressor-like DNA-binding domains"/>
    <property type="match status" value="1"/>
</dbReference>
<dbReference type="InterPro" id="IPR025194">
    <property type="entry name" value="RodZ-like_C"/>
</dbReference>
<dbReference type="Proteomes" id="UP000614047">
    <property type="component" value="Unassembled WGS sequence"/>
</dbReference>
<dbReference type="EMBL" id="JADOUA010000001">
    <property type="protein sequence ID" value="MBG6087950.1"/>
    <property type="molecule type" value="Genomic_DNA"/>
</dbReference>
<feature type="transmembrane region" description="Helical" evidence="2">
    <location>
        <begin position="106"/>
        <end position="125"/>
    </location>
</feature>
<keyword evidence="2" id="KW-0472">Membrane</keyword>
<dbReference type="InterPro" id="IPR010982">
    <property type="entry name" value="Lambda_DNA-bd_dom_sf"/>
</dbReference>
<feature type="compositionally biased region" description="Low complexity" evidence="1">
    <location>
        <begin position="143"/>
        <end position="159"/>
    </location>
</feature>
<dbReference type="InterPro" id="IPR050400">
    <property type="entry name" value="Bact_Cytoskel_RodZ"/>
</dbReference>
<feature type="region of interest" description="Disordered" evidence="1">
    <location>
        <begin position="131"/>
        <end position="167"/>
    </location>
</feature>
<evidence type="ECO:0000256" key="1">
    <source>
        <dbReference type="SAM" id="MobiDB-lite"/>
    </source>
</evidence>
<keyword evidence="2" id="KW-0812">Transmembrane</keyword>
<dbReference type="PANTHER" id="PTHR34475:SF1">
    <property type="entry name" value="CYTOSKELETON PROTEIN RODZ"/>
    <property type="match status" value="1"/>
</dbReference>
<dbReference type="InterPro" id="IPR001387">
    <property type="entry name" value="Cro/C1-type_HTH"/>
</dbReference>
<organism evidence="4 5">
    <name type="scientific">Actinomadura viridis</name>
    <dbReference type="NCBI Taxonomy" id="58110"/>
    <lineage>
        <taxon>Bacteria</taxon>
        <taxon>Bacillati</taxon>
        <taxon>Actinomycetota</taxon>
        <taxon>Actinomycetes</taxon>
        <taxon>Streptosporangiales</taxon>
        <taxon>Thermomonosporaceae</taxon>
        <taxon>Actinomadura</taxon>
    </lineage>
</organism>
<keyword evidence="5" id="KW-1185">Reference proteome</keyword>
<dbReference type="RefSeq" id="WP_197010740.1">
    <property type="nucleotide sequence ID" value="NZ_BAABES010000008.1"/>
</dbReference>
<evidence type="ECO:0000313" key="4">
    <source>
        <dbReference type="EMBL" id="MBG6087950.1"/>
    </source>
</evidence>